<dbReference type="InterPro" id="IPR029044">
    <property type="entry name" value="Nucleotide-diphossugar_trans"/>
</dbReference>
<reference evidence="5 6" key="1">
    <citation type="submission" date="2019-04" db="EMBL/GenBank/DDBJ databases">
        <authorList>
            <person name="Dong K."/>
        </authorList>
    </citation>
    <scope>NUCLEOTIDE SEQUENCE [LARGE SCALE GENOMIC DNA]</scope>
    <source>
        <strain evidence="6">dk3543</strain>
    </source>
</reference>
<evidence type="ECO:0000256" key="1">
    <source>
        <dbReference type="ARBA" id="ARBA00006739"/>
    </source>
</evidence>
<organism evidence="5 6">
    <name type="scientific">Nocardioides jishulii</name>
    <dbReference type="NCBI Taxonomy" id="2575440"/>
    <lineage>
        <taxon>Bacteria</taxon>
        <taxon>Bacillati</taxon>
        <taxon>Actinomycetota</taxon>
        <taxon>Actinomycetes</taxon>
        <taxon>Propionibacteriales</taxon>
        <taxon>Nocardioidaceae</taxon>
        <taxon>Nocardioides</taxon>
    </lineage>
</organism>
<evidence type="ECO:0000256" key="4">
    <source>
        <dbReference type="SAM" id="Phobius"/>
    </source>
</evidence>
<dbReference type="RefSeq" id="WP_137065457.1">
    <property type="nucleotide sequence ID" value="NZ_CP040748.1"/>
</dbReference>
<dbReference type="SUPFAM" id="SSF53448">
    <property type="entry name" value="Nucleotide-diphospho-sugar transferases"/>
    <property type="match status" value="1"/>
</dbReference>
<name>A0A4U2YLY0_9ACTN</name>
<evidence type="ECO:0000313" key="6">
    <source>
        <dbReference type="Proteomes" id="UP000307808"/>
    </source>
</evidence>
<protein>
    <submittedName>
        <fullName evidence="5">Glycosyltransferase family 2 protein</fullName>
    </submittedName>
</protein>
<comment type="similarity">
    <text evidence="1">Belongs to the glycosyltransferase 2 family.</text>
</comment>
<keyword evidence="3 5" id="KW-0808">Transferase</keyword>
<feature type="transmembrane region" description="Helical" evidence="4">
    <location>
        <begin position="338"/>
        <end position="357"/>
    </location>
</feature>
<dbReference type="OrthoDB" id="9797391at2"/>
<evidence type="ECO:0000256" key="3">
    <source>
        <dbReference type="ARBA" id="ARBA00022679"/>
    </source>
</evidence>
<keyword evidence="6" id="KW-1185">Reference proteome</keyword>
<dbReference type="GO" id="GO:0016757">
    <property type="term" value="F:glycosyltransferase activity"/>
    <property type="evidence" value="ECO:0007669"/>
    <property type="project" value="UniProtKB-KW"/>
</dbReference>
<sequence>MASVLGVLLLLLVFPLVVSGAMRFAFIPFALSFEAQRRHEDDGPAGCGPLFPEPPFLSVVVPAYQEGPVIDNCLASILRSDHPHFEVVCVDDGSADDTFERMRRVADADPRVRAYRQENAGKGAALNTGIAQARGEVLVLVDADGLFRHDTLTRLLQGFRDSSIGAVCGNDRPVNLDRTLTRLLALISHVGTGLMRRALDALGCLPVVSGNLGAFRREVLEETGPLRTDTLGEDLELTWRVHRAGFQVAFAPTALVYAESPSTVSGLWRQRVRWARGLLQATGLHWDMVGRPRYGTFGLYLAFNTVTQVVAPFLQAAAFLTLAALVAVRGPGVLPDTWLGWLLGLGLITSVLLLLLAVALDRTPGDLRYLWTVVLWPIYSTAMTFVMIEAVRLELGNAENRWNKLERSGTVSVKGLLEDDDRGS</sequence>
<dbReference type="EMBL" id="SZPY01000002">
    <property type="protein sequence ID" value="TKI62188.1"/>
    <property type="molecule type" value="Genomic_DNA"/>
</dbReference>
<gene>
    <name evidence="5" type="ORF">FC770_07160</name>
</gene>
<dbReference type="Gene3D" id="3.90.550.10">
    <property type="entry name" value="Spore Coat Polysaccharide Biosynthesis Protein SpsA, Chain A"/>
    <property type="match status" value="1"/>
</dbReference>
<dbReference type="AlphaFoldDB" id="A0A4U2YLY0"/>
<dbReference type="PANTHER" id="PTHR43630:SF1">
    <property type="entry name" value="POLY-BETA-1,6-N-ACETYL-D-GLUCOSAMINE SYNTHASE"/>
    <property type="match status" value="1"/>
</dbReference>
<dbReference type="Proteomes" id="UP000307808">
    <property type="component" value="Unassembled WGS sequence"/>
</dbReference>
<accession>A0A4U2YLY0</accession>
<dbReference type="CDD" id="cd06423">
    <property type="entry name" value="CESA_like"/>
    <property type="match status" value="1"/>
</dbReference>
<keyword evidence="4" id="KW-0812">Transmembrane</keyword>
<keyword evidence="2" id="KW-0328">Glycosyltransferase</keyword>
<feature type="transmembrane region" description="Helical" evidence="4">
    <location>
        <begin position="369"/>
        <end position="391"/>
    </location>
</feature>
<dbReference type="Pfam" id="PF13641">
    <property type="entry name" value="Glyco_tranf_2_3"/>
    <property type="match status" value="1"/>
</dbReference>
<evidence type="ECO:0000313" key="5">
    <source>
        <dbReference type="EMBL" id="TKI62188.1"/>
    </source>
</evidence>
<keyword evidence="4" id="KW-0472">Membrane</keyword>
<keyword evidence="4" id="KW-1133">Transmembrane helix</keyword>
<evidence type="ECO:0000256" key="2">
    <source>
        <dbReference type="ARBA" id="ARBA00022676"/>
    </source>
</evidence>
<dbReference type="PANTHER" id="PTHR43630">
    <property type="entry name" value="POLY-BETA-1,6-N-ACETYL-D-GLUCOSAMINE SYNTHASE"/>
    <property type="match status" value="1"/>
</dbReference>
<comment type="caution">
    <text evidence="5">The sequence shown here is derived from an EMBL/GenBank/DDBJ whole genome shotgun (WGS) entry which is preliminary data.</text>
</comment>
<feature type="transmembrane region" description="Helical" evidence="4">
    <location>
        <begin position="297"/>
        <end position="326"/>
    </location>
</feature>
<proteinExistence type="inferred from homology"/>